<dbReference type="InterPro" id="IPR011749">
    <property type="entry name" value="CHP02243"/>
</dbReference>
<gene>
    <name evidence="1" type="ORF">ENT08_03835</name>
</gene>
<evidence type="ECO:0000313" key="1">
    <source>
        <dbReference type="EMBL" id="HGS04855.1"/>
    </source>
</evidence>
<dbReference type="AlphaFoldDB" id="A0A7V4G7J9"/>
<sequence>MLDRLAVLAPSWREKTPADMGVALVELLAYVGDHLSYHQDALATEAYLGTARRRVSVRRHARLVDYFLHDGCNARVLVQIQVGVEKLALEAGLPLSTALPGESRPVVSPAALAQALAEQEPLVFETMHPATLYQAHNLMPFYTWGARECCLPKNATQATLAGAFSHLKAGDILILAETVGPLTGRAEDADPSRRHAVRLNHVWLDEDPLGGRFQDPPRDQPVSVTGISWAPEDALPFPLCLSSRTDEEHGNLYVPQVSMAYGNIVLADHGLTLAGEDLGEVPRPSIFMPPDLSSQRCQEEPPASIPARFRPALALQPLTMGTPWQEKEVFRLPFTALQENDLDQGRLFNELEAAFLQQGITFREPCLSVRGGDGIWSVSDGAAAAVLKKTGEGLKACSLPGPASSMMSRPVAEARPAVTLRCLTQNTLWEPRRDLLASHPEDHHFVVETENDGRAFLRFGDGRHGRRPPAGTHFTATYRVGNGRRGNAGRETLAHLISDNTGLLTAVTTVWNPLPAAGGVEPETIQEVRRDAPQAFRIQERAVTPEDYARAAERHPEVQKAAATFRWTGSWHTVFVSIDRWGGAPVDDNFKAALLAHLEKYRLAGHDLEVNGPLYVPLEIEMLVCVRPDYFRSEVKAALLSVFSNRPLPYRQRGVFHPDNFSFGQPVFLSPLYAAAQAVPGVAWARVTKFQRLGQDSAAALETGKLEVADLEIARLDNDPNYPHRGVFRLTMQGGK</sequence>
<accession>A0A7V4G7J9</accession>
<dbReference type="NCBIfam" id="TIGR02243">
    <property type="entry name" value="putative baseplate assembly protein"/>
    <property type="match status" value="1"/>
</dbReference>
<protein>
    <submittedName>
        <fullName evidence="1">Putative baseplate assembly protein</fullName>
    </submittedName>
</protein>
<name>A0A7V4G7J9_9BACT</name>
<organism evidence="1">
    <name type="scientific">Desulfobacca acetoxidans</name>
    <dbReference type="NCBI Taxonomy" id="60893"/>
    <lineage>
        <taxon>Bacteria</taxon>
        <taxon>Pseudomonadati</taxon>
        <taxon>Thermodesulfobacteriota</taxon>
        <taxon>Desulfobaccia</taxon>
        <taxon>Desulfobaccales</taxon>
        <taxon>Desulfobaccaceae</taxon>
        <taxon>Desulfobacca</taxon>
    </lineage>
</organism>
<proteinExistence type="predicted"/>
<reference evidence="1" key="1">
    <citation type="journal article" date="2020" name="mSystems">
        <title>Genome- and Community-Level Interaction Insights into Carbon Utilization and Element Cycling Functions of Hydrothermarchaeota in Hydrothermal Sediment.</title>
        <authorList>
            <person name="Zhou Z."/>
            <person name="Liu Y."/>
            <person name="Xu W."/>
            <person name="Pan J."/>
            <person name="Luo Z.H."/>
            <person name="Li M."/>
        </authorList>
    </citation>
    <scope>NUCLEOTIDE SEQUENCE [LARGE SCALE GENOMIC DNA]</scope>
    <source>
        <strain evidence="1">SpSt-548</strain>
    </source>
</reference>
<dbReference type="EMBL" id="DSXI01000220">
    <property type="protein sequence ID" value="HGS04855.1"/>
    <property type="molecule type" value="Genomic_DNA"/>
</dbReference>
<comment type="caution">
    <text evidence="1">The sequence shown here is derived from an EMBL/GenBank/DDBJ whole genome shotgun (WGS) entry which is preliminary data.</text>
</comment>